<evidence type="ECO:0000259" key="3">
    <source>
        <dbReference type="Pfam" id="PF13205"/>
    </source>
</evidence>
<evidence type="ECO:0000259" key="2">
    <source>
        <dbReference type="Pfam" id="PF10091"/>
    </source>
</evidence>
<dbReference type="Pfam" id="PF13205">
    <property type="entry name" value="Big_5"/>
    <property type="match status" value="2"/>
</dbReference>
<dbReference type="OrthoDB" id="5937621at2"/>
<dbReference type="InterPro" id="IPR019282">
    <property type="entry name" value="Glycoamylase-like_cons_dom"/>
</dbReference>
<keyword evidence="5" id="KW-1185">Reference proteome</keyword>
<reference evidence="4 5" key="1">
    <citation type="submission" date="2019-02" db="EMBL/GenBank/DDBJ databases">
        <authorList>
            <person name="Li Y."/>
        </authorList>
    </citation>
    <scope>NUCLEOTIDE SEQUENCE [LARGE SCALE GENOMIC DNA]</scope>
    <source>
        <strain evidence="4 5">30C10-4-7</strain>
    </source>
</reference>
<proteinExistence type="predicted"/>
<dbReference type="AlphaFoldDB" id="A0A4Q6XYY0"/>
<keyword evidence="1" id="KW-0732">Signal</keyword>
<dbReference type="EMBL" id="SGIT01000001">
    <property type="protein sequence ID" value="RZF61786.1"/>
    <property type="molecule type" value="Genomic_DNA"/>
</dbReference>
<protein>
    <recommendedName>
        <fullName evidence="6">Beta-glucosidase</fullName>
    </recommendedName>
</protein>
<comment type="caution">
    <text evidence="4">The sequence shown here is derived from an EMBL/GenBank/DDBJ whole genome shotgun (WGS) entry which is preliminary data.</text>
</comment>
<dbReference type="Proteomes" id="UP000292855">
    <property type="component" value="Unassembled WGS sequence"/>
</dbReference>
<feature type="domain" description="Glycoamylase-like" evidence="2">
    <location>
        <begin position="434"/>
        <end position="646"/>
    </location>
</feature>
<dbReference type="Pfam" id="PF10091">
    <property type="entry name" value="Glycoamylase"/>
    <property type="match status" value="1"/>
</dbReference>
<evidence type="ECO:0000313" key="5">
    <source>
        <dbReference type="Proteomes" id="UP000292855"/>
    </source>
</evidence>
<evidence type="ECO:0008006" key="6">
    <source>
        <dbReference type="Google" id="ProtNLM"/>
    </source>
</evidence>
<evidence type="ECO:0000313" key="4">
    <source>
        <dbReference type="EMBL" id="RZF61786.1"/>
    </source>
</evidence>
<dbReference type="InterPro" id="IPR032812">
    <property type="entry name" value="SbsA_Ig"/>
</dbReference>
<name>A0A4Q6XYY0_9SPHI</name>
<feature type="domain" description="SbsA Ig-like" evidence="3">
    <location>
        <begin position="163"/>
        <end position="242"/>
    </location>
</feature>
<evidence type="ECO:0000256" key="1">
    <source>
        <dbReference type="ARBA" id="ARBA00022729"/>
    </source>
</evidence>
<dbReference type="Gene3D" id="1.50.10.140">
    <property type="match status" value="1"/>
</dbReference>
<sequence>MKKVSLPVWILFWSLLTFTVEGCKKETGHIGSLTLSNVFIGETEVDLDNPGENTDIPMDRSISLVFSGPVDQQSAKSAISLRYESGEVPVQLAFVAQGAQVLIYPERLLSPNTRYILELSDGLKATDGAPFSARNIQFTTRKSDIEILGIEYNGEERDNSNLLTNIPLDFSIDIHLSVAVSTASVGEAFKLIGPDTEQVAFSLLNNGKTISLHSNQPLPYLTKYILTLSDALTGRDGEKFAGISKTLYTAIDPTPKFPVVSDDELLTLVQRQTFKYFWDFAHPGSGMARERNTSGNTVTSGGSGFGIMALIVGMERNFISRAQGLERMEQLLTFLETTDRFHGAWSHWIHGETGAALPFSANDNGGDLVETALLLQGLLTFRQYLNPNVPAEKSHIDRINILWESVDWNWYCRDGQEVLYWHWSPDKKWAMNLKISGWNESLITYVLAASSPTHNISKSVYTNGWARNGNMRNGAMYEGISLPLGPDFGGPLFFSHYSFLGIDPHQVQDEYANYWEQNVNHSLINHRYCVRNPKAFVGYSADCWGLTASDNHIGYAAHSPTNDLGVITPTAALSSFPYTPAESMRALHFFYYTMGDRLWGEYGFYDAFNITEGWVADSYLAIDQGPIILMIENYRTGLLWDLLMSAPEIQQGLNRLSLHK</sequence>
<dbReference type="RefSeq" id="WP_130140015.1">
    <property type="nucleotide sequence ID" value="NZ_SGIT01000001.1"/>
</dbReference>
<accession>A0A4Q6XYY0</accession>
<feature type="domain" description="SbsA Ig-like" evidence="3">
    <location>
        <begin position="53"/>
        <end position="140"/>
    </location>
</feature>
<gene>
    <name evidence="4" type="ORF">EWE74_02840</name>
</gene>
<organism evidence="4 5">
    <name type="scientific">Sphingobacterium corticibacterium</name>
    <dbReference type="NCBI Taxonomy" id="2484746"/>
    <lineage>
        <taxon>Bacteria</taxon>
        <taxon>Pseudomonadati</taxon>
        <taxon>Bacteroidota</taxon>
        <taxon>Sphingobacteriia</taxon>
        <taxon>Sphingobacteriales</taxon>
        <taxon>Sphingobacteriaceae</taxon>
        <taxon>Sphingobacterium</taxon>
    </lineage>
</organism>